<accession>A0A975BHI7</accession>
<protein>
    <submittedName>
        <fullName evidence="1">Uncharacterized protein</fullName>
    </submittedName>
</protein>
<name>A0A975BHI7_9BACT</name>
<dbReference type="EMBL" id="CP061800">
    <property type="protein sequence ID" value="QTA85627.1"/>
    <property type="molecule type" value="Genomic_DNA"/>
</dbReference>
<reference evidence="1" key="1">
    <citation type="journal article" date="2021" name="Microb. Physiol.">
        <title>Proteogenomic Insights into the Physiology of Marine, Sulfate-Reducing, Filamentous Desulfonema limicola and Desulfonema magnum.</title>
        <authorList>
            <person name="Schnaars V."/>
            <person name="Wohlbrand L."/>
            <person name="Scheve S."/>
            <person name="Hinrichs C."/>
            <person name="Reinhardt R."/>
            <person name="Rabus R."/>
        </authorList>
    </citation>
    <scope>NUCLEOTIDE SEQUENCE</scope>
    <source>
        <strain evidence="1">4be13</strain>
    </source>
</reference>
<organism evidence="1 2">
    <name type="scientific">Desulfonema magnum</name>
    <dbReference type="NCBI Taxonomy" id="45655"/>
    <lineage>
        <taxon>Bacteria</taxon>
        <taxon>Pseudomonadati</taxon>
        <taxon>Thermodesulfobacteriota</taxon>
        <taxon>Desulfobacteria</taxon>
        <taxon>Desulfobacterales</taxon>
        <taxon>Desulfococcaceae</taxon>
        <taxon>Desulfonema</taxon>
    </lineage>
</organism>
<evidence type="ECO:0000313" key="2">
    <source>
        <dbReference type="Proteomes" id="UP000663722"/>
    </source>
</evidence>
<dbReference type="Proteomes" id="UP000663722">
    <property type="component" value="Chromosome"/>
</dbReference>
<dbReference type="AlphaFoldDB" id="A0A975BHI7"/>
<evidence type="ECO:0000313" key="1">
    <source>
        <dbReference type="EMBL" id="QTA85627.1"/>
    </source>
</evidence>
<dbReference type="KEGG" id="dmm:dnm_016380"/>
<sequence length="44" mass="5038">MIKFFSVIPVKAGIQCLRLRKIWKKQIPAFAGMTGFLFEPGQKI</sequence>
<proteinExistence type="predicted"/>
<keyword evidence="2" id="KW-1185">Reference proteome</keyword>
<gene>
    <name evidence="1" type="ORF">dnm_016380</name>
</gene>